<sequence length="381" mass="41862">MGFKMGSSGPEVGRWQEFMRRKFASYSEELPVDEHYGYFDGVVVNEAKRRLGLPQDGVADDDFLIRIGFSAGQARPLSTTWVYSAAGTRAPWSIGPPFEIGEHAKRRGLRHQPVDYPAGGFFGPPDPTMSFNESIKVLRNEWARLLRLNTAGDIVTISYSQGADGMQRATAELFGDGGEFASQRHRLRRAIMVGNPTRPSGPTKIGNDPRGAGIARWHPPDWLQAITFDIVTHYDMYACAEDTTLVPLFYPWFTRAETELSFVAYSAQVIVPTVASFYNIFIPPILGGLFGPLGVQALALVTRIPVDTLNELFKGISGEDPDPELVEALSAKGLLSDIPGLIKSLVALGGIRTHNEYHLPRPEFGNRTGIDVGIGLIDEIL</sequence>
<gene>
    <name evidence="1" type="ORF">F6B93_02710</name>
</gene>
<dbReference type="AlphaFoldDB" id="A0A975JUW3"/>
<keyword evidence="2" id="KW-1185">Reference proteome</keyword>
<dbReference type="Proteomes" id="UP000682202">
    <property type="component" value="Chromosome"/>
</dbReference>
<name>A0A975JUW3_9MYCO</name>
<evidence type="ECO:0000313" key="1">
    <source>
        <dbReference type="EMBL" id="QUR66137.1"/>
    </source>
</evidence>
<reference evidence="1" key="1">
    <citation type="submission" date="2019-12" db="EMBL/GenBank/DDBJ databases">
        <title>Mycobacterium spongiae sp. nov.</title>
        <authorList>
            <person name="Stinear T."/>
        </authorList>
    </citation>
    <scope>NUCLEOTIDE SEQUENCE</scope>
    <source>
        <strain evidence="1">FSD4b-SM</strain>
    </source>
</reference>
<dbReference type="Gene3D" id="3.40.50.1820">
    <property type="entry name" value="alpha/beta hydrolase"/>
    <property type="match status" value="1"/>
</dbReference>
<protein>
    <recommendedName>
        <fullName evidence="3">Lysin B</fullName>
    </recommendedName>
</protein>
<accession>A0A975JUW3</accession>
<evidence type="ECO:0000313" key="2">
    <source>
        <dbReference type="Proteomes" id="UP000682202"/>
    </source>
</evidence>
<dbReference type="RefSeq" id="WP_211697615.1">
    <property type="nucleotide sequence ID" value="NZ_CP046600.1"/>
</dbReference>
<proteinExistence type="predicted"/>
<dbReference type="SUPFAM" id="SSF53474">
    <property type="entry name" value="alpha/beta-Hydrolases"/>
    <property type="match status" value="1"/>
</dbReference>
<dbReference type="EMBL" id="CP046600">
    <property type="protein sequence ID" value="QUR66137.1"/>
    <property type="molecule type" value="Genomic_DNA"/>
</dbReference>
<dbReference type="KEGG" id="mspg:F6B93_02710"/>
<organism evidence="1 2">
    <name type="scientific">Mycobacterium spongiae</name>
    <dbReference type="NCBI Taxonomy" id="886343"/>
    <lineage>
        <taxon>Bacteria</taxon>
        <taxon>Bacillati</taxon>
        <taxon>Actinomycetota</taxon>
        <taxon>Actinomycetes</taxon>
        <taxon>Mycobacteriales</taxon>
        <taxon>Mycobacteriaceae</taxon>
        <taxon>Mycobacterium</taxon>
    </lineage>
</organism>
<dbReference type="InterPro" id="IPR029058">
    <property type="entry name" value="AB_hydrolase_fold"/>
</dbReference>
<evidence type="ECO:0008006" key="3">
    <source>
        <dbReference type="Google" id="ProtNLM"/>
    </source>
</evidence>